<dbReference type="SUPFAM" id="SSF102114">
    <property type="entry name" value="Radical SAM enzymes"/>
    <property type="match status" value="1"/>
</dbReference>
<dbReference type="PROSITE" id="PS51918">
    <property type="entry name" value="RADICAL_SAM"/>
    <property type="match status" value="1"/>
</dbReference>
<keyword evidence="3" id="KW-0949">S-adenosyl-L-methionine</keyword>
<evidence type="ECO:0000256" key="6">
    <source>
        <dbReference type="ARBA" id="ARBA00023014"/>
    </source>
</evidence>
<dbReference type="PANTHER" id="PTHR11135">
    <property type="entry name" value="HISTONE ACETYLTRANSFERASE-RELATED"/>
    <property type="match status" value="1"/>
</dbReference>
<name>A0A096CQ42_9FIRM</name>
<dbReference type="SFLD" id="SFLDG01082">
    <property type="entry name" value="B12-binding_domain_containing"/>
    <property type="match status" value="1"/>
</dbReference>
<dbReference type="Pfam" id="PF04055">
    <property type="entry name" value="Radical_SAM"/>
    <property type="match status" value="1"/>
</dbReference>
<dbReference type="Proteomes" id="UP000029628">
    <property type="component" value="Unassembled WGS sequence"/>
</dbReference>
<proteinExistence type="predicted"/>
<dbReference type="GO" id="GO:0002926">
    <property type="term" value="P:tRNA wobble base 5-methoxycarbonylmethyl-2-thiouridinylation"/>
    <property type="evidence" value="ECO:0007669"/>
    <property type="project" value="TreeGrafter"/>
</dbReference>
<dbReference type="PANTHER" id="PTHR11135:SF0">
    <property type="entry name" value="ELONGATOR COMPLEX PROTEIN 3"/>
    <property type="match status" value="1"/>
</dbReference>
<keyword evidence="9" id="KW-1185">Reference proteome</keyword>
<comment type="cofactor">
    <cofactor evidence="1">
        <name>[4Fe-4S] cluster</name>
        <dbReference type="ChEBI" id="CHEBI:49883"/>
    </cofactor>
</comment>
<accession>A0A096CQ42</accession>
<dbReference type="eggNOG" id="COG1243">
    <property type="taxonomic scope" value="Bacteria"/>
</dbReference>
<dbReference type="SMART" id="SM00729">
    <property type="entry name" value="Elp3"/>
    <property type="match status" value="1"/>
</dbReference>
<evidence type="ECO:0000259" key="7">
    <source>
        <dbReference type="PROSITE" id="PS51918"/>
    </source>
</evidence>
<dbReference type="Gene3D" id="3.80.30.20">
    <property type="entry name" value="tm_1862 like domain"/>
    <property type="match status" value="1"/>
</dbReference>
<dbReference type="AlphaFoldDB" id="A0A096CQ42"/>
<evidence type="ECO:0000256" key="3">
    <source>
        <dbReference type="ARBA" id="ARBA00022691"/>
    </source>
</evidence>
<evidence type="ECO:0000256" key="2">
    <source>
        <dbReference type="ARBA" id="ARBA00022485"/>
    </source>
</evidence>
<evidence type="ECO:0000256" key="5">
    <source>
        <dbReference type="ARBA" id="ARBA00023004"/>
    </source>
</evidence>
<dbReference type="GO" id="GO:0005737">
    <property type="term" value="C:cytoplasm"/>
    <property type="evidence" value="ECO:0007669"/>
    <property type="project" value="TreeGrafter"/>
</dbReference>
<dbReference type="InterPro" id="IPR023404">
    <property type="entry name" value="rSAM_horseshoe"/>
</dbReference>
<organism evidence="8 9">
    <name type="scientific">Veillonella montpellierensis DNF00314</name>
    <dbReference type="NCBI Taxonomy" id="1401067"/>
    <lineage>
        <taxon>Bacteria</taxon>
        <taxon>Bacillati</taxon>
        <taxon>Bacillota</taxon>
        <taxon>Negativicutes</taxon>
        <taxon>Veillonellales</taxon>
        <taxon>Veillonellaceae</taxon>
        <taxon>Veillonella</taxon>
    </lineage>
</organism>
<evidence type="ECO:0000313" key="8">
    <source>
        <dbReference type="EMBL" id="KGF47444.1"/>
    </source>
</evidence>
<dbReference type="InterPro" id="IPR039661">
    <property type="entry name" value="ELP3"/>
</dbReference>
<dbReference type="EMBL" id="JRNT01000009">
    <property type="protein sequence ID" value="KGF47444.1"/>
    <property type="molecule type" value="Genomic_DNA"/>
</dbReference>
<dbReference type="GO" id="GO:0051539">
    <property type="term" value="F:4 iron, 4 sulfur cluster binding"/>
    <property type="evidence" value="ECO:0007669"/>
    <property type="project" value="UniProtKB-KW"/>
</dbReference>
<keyword evidence="5" id="KW-0408">Iron</keyword>
<dbReference type="InterPro" id="IPR006638">
    <property type="entry name" value="Elp3/MiaA/NifB-like_rSAM"/>
</dbReference>
<gene>
    <name evidence="8" type="ORF">HMPREF0872_04580</name>
</gene>
<dbReference type="SFLD" id="SFLDS00029">
    <property type="entry name" value="Radical_SAM"/>
    <property type="match status" value="1"/>
</dbReference>
<dbReference type="InterPro" id="IPR007197">
    <property type="entry name" value="rSAM"/>
</dbReference>
<dbReference type="GO" id="GO:0046872">
    <property type="term" value="F:metal ion binding"/>
    <property type="evidence" value="ECO:0007669"/>
    <property type="project" value="UniProtKB-KW"/>
</dbReference>
<protein>
    <submittedName>
        <fullName evidence="8">Radical SAM protein</fullName>
    </submittedName>
</protein>
<sequence length="349" mass="39747">MIPFFIPHIGCPHICVFCNQPHITGQSMPVKASMITQVIEEFVALAKADTHWEVAFFGGSFSAIPRSVQKELLTPAYDAWKAGLIDAIRCSTRPDAVDDEELDFLYTHGLRTVELGVQSMDDDILVRSKRGHTSAQVKEAVQRLRQRGFQVGLQLLPGLPGETWTTLIRTAVAISALQPDFVRIYPVLVIEHTELADMYRAGSYTPLSIKEAVDYSAFLKSWFEMHHIRVIRTGLQSTEDLDAGTHLVAGPYEPAMGELVINQQWQERLLQCIDQYMEVYNDRPRTITIGYPSRLTSQVRGVGRKNMIELQVKYPTVQWMWRETDMCHLDRMITCTIDGSTYILHRFML</sequence>
<feature type="domain" description="Radical SAM core" evidence="7">
    <location>
        <begin position="1"/>
        <end position="232"/>
    </location>
</feature>
<evidence type="ECO:0000313" key="9">
    <source>
        <dbReference type="Proteomes" id="UP000029628"/>
    </source>
</evidence>
<evidence type="ECO:0000256" key="4">
    <source>
        <dbReference type="ARBA" id="ARBA00022723"/>
    </source>
</evidence>
<dbReference type="CDD" id="cd01335">
    <property type="entry name" value="Radical_SAM"/>
    <property type="match status" value="1"/>
</dbReference>
<evidence type="ECO:0000256" key="1">
    <source>
        <dbReference type="ARBA" id="ARBA00001966"/>
    </source>
</evidence>
<dbReference type="InterPro" id="IPR032432">
    <property type="entry name" value="Radical_SAM_C"/>
</dbReference>
<keyword evidence="4" id="KW-0479">Metal-binding</keyword>
<comment type="caution">
    <text evidence="8">The sequence shown here is derived from an EMBL/GenBank/DDBJ whole genome shotgun (WGS) entry which is preliminary data.</text>
</comment>
<dbReference type="InterPro" id="IPR058240">
    <property type="entry name" value="rSAM_sf"/>
</dbReference>
<dbReference type="SFLD" id="SFLDG01086">
    <property type="entry name" value="elongater_protein-like"/>
    <property type="match status" value="1"/>
</dbReference>
<keyword evidence="6" id="KW-0411">Iron-sulfur</keyword>
<reference evidence="8 9" key="1">
    <citation type="submission" date="2014-07" db="EMBL/GenBank/DDBJ databases">
        <authorList>
            <person name="McCorrison J."/>
            <person name="Sanka R."/>
            <person name="Torralba M."/>
            <person name="Gillis M."/>
            <person name="Haft D.H."/>
            <person name="Methe B."/>
            <person name="Sutton G."/>
            <person name="Nelson K.E."/>
        </authorList>
    </citation>
    <scope>NUCLEOTIDE SEQUENCE [LARGE SCALE GENOMIC DNA]</scope>
    <source>
        <strain evidence="8 9">DNF00314</strain>
    </source>
</reference>
<dbReference type="Pfam" id="PF16199">
    <property type="entry name" value="Radical_SAM_C"/>
    <property type="match status" value="1"/>
</dbReference>
<keyword evidence="2" id="KW-0004">4Fe-4S</keyword>
<dbReference type="GO" id="GO:0003824">
    <property type="term" value="F:catalytic activity"/>
    <property type="evidence" value="ECO:0007669"/>
    <property type="project" value="InterPro"/>
</dbReference>